<name>A0AA35RG52_GEOBA</name>
<keyword evidence="2" id="KW-1185">Reference proteome</keyword>
<comment type="caution">
    <text evidence="1">The sequence shown here is derived from an EMBL/GenBank/DDBJ whole genome shotgun (WGS) entry which is preliminary data.</text>
</comment>
<dbReference type="AlphaFoldDB" id="A0AA35RG52"/>
<organism evidence="1 2">
    <name type="scientific">Geodia barretti</name>
    <name type="common">Barrett's horny sponge</name>
    <dbReference type="NCBI Taxonomy" id="519541"/>
    <lineage>
        <taxon>Eukaryota</taxon>
        <taxon>Metazoa</taxon>
        <taxon>Porifera</taxon>
        <taxon>Demospongiae</taxon>
        <taxon>Heteroscleromorpha</taxon>
        <taxon>Tetractinellida</taxon>
        <taxon>Astrophorina</taxon>
        <taxon>Geodiidae</taxon>
        <taxon>Geodia</taxon>
    </lineage>
</organism>
<sequence>MQPVYNRAAEALDELRGKRGSLKYIIFNNNKSDTLTFRKRVYAVAVETLKRCFQCPPCFAAFGGCIFQPFHF</sequence>
<protein>
    <submittedName>
        <fullName evidence="1">Uncharacterized protein</fullName>
    </submittedName>
</protein>
<evidence type="ECO:0000313" key="1">
    <source>
        <dbReference type="EMBL" id="CAI8010874.1"/>
    </source>
</evidence>
<evidence type="ECO:0000313" key="2">
    <source>
        <dbReference type="Proteomes" id="UP001174909"/>
    </source>
</evidence>
<dbReference type="EMBL" id="CASHTH010001072">
    <property type="protein sequence ID" value="CAI8010874.1"/>
    <property type="molecule type" value="Genomic_DNA"/>
</dbReference>
<proteinExistence type="predicted"/>
<gene>
    <name evidence="1" type="ORF">GBAR_LOCUS7110</name>
</gene>
<dbReference type="Proteomes" id="UP001174909">
    <property type="component" value="Unassembled WGS sequence"/>
</dbReference>
<accession>A0AA35RG52</accession>
<reference evidence="1" key="1">
    <citation type="submission" date="2023-03" db="EMBL/GenBank/DDBJ databases">
        <authorList>
            <person name="Steffen K."/>
            <person name="Cardenas P."/>
        </authorList>
    </citation>
    <scope>NUCLEOTIDE SEQUENCE</scope>
</reference>